<evidence type="ECO:0000313" key="5">
    <source>
        <dbReference type="Proteomes" id="UP000002714"/>
    </source>
</evidence>
<accession>Q30RY4</accession>
<dbReference type="PROSITE" id="PS50110">
    <property type="entry name" value="RESPONSE_REGULATORY"/>
    <property type="match status" value="1"/>
</dbReference>
<feature type="domain" description="Response regulatory" evidence="3">
    <location>
        <begin position="15"/>
        <end position="129"/>
    </location>
</feature>
<name>Q30RY4_SULDN</name>
<protein>
    <submittedName>
        <fullName evidence="4">Response regulator receiver domain protein (CheY-like)</fullName>
    </submittedName>
</protein>
<gene>
    <name evidence="4" type="ordered locus">Suden_0969</name>
</gene>
<sequence>MNIFKELKEFAKELTLLIVEDDTALNAELYELSKLFFLDVKTAYDGAKALEIYKKGSIDIVLSDITMPVMNGVELCKKIKVLNQDQAIIVLSAHNEVEYFVELIDIGIRQFIHKPFKDEEFLYRLLKVCENVFLNKFYKENEEHVVSQKSQHVAIEAESKTIDKILAPKQLSSKKFLTDLQNNSSLWSVIEEDIVTLIEINDDFEIYINYIFEGNLSSGLLLKISELLKKMQTILSQIDFMRQMAGLILDLSTFLKEIDLDSLDSEQKNKFKMVEFIYDDISRFIQTVFVYKDTIDVFYLQDSLKSSIEQFKKSILNSPIQEEEFELF</sequence>
<evidence type="ECO:0000313" key="4">
    <source>
        <dbReference type="EMBL" id="ABB44247.1"/>
    </source>
</evidence>
<proteinExistence type="predicted"/>
<dbReference type="GO" id="GO:0000155">
    <property type="term" value="F:phosphorelay sensor kinase activity"/>
    <property type="evidence" value="ECO:0007669"/>
    <property type="project" value="TreeGrafter"/>
</dbReference>
<dbReference type="InterPro" id="IPR011006">
    <property type="entry name" value="CheY-like_superfamily"/>
</dbReference>
<dbReference type="STRING" id="326298.Suden_0969"/>
<dbReference type="RefSeq" id="WP_011372599.1">
    <property type="nucleotide sequence ID" value="NC_007575.1"/>
</dbReference>
<keyword evidence="5" id="KW-1185">Reference proteome</keyword>
<dbReference type="CDD" id="cd00156">
    <property type="entry name" value="REC"/>
    <property type="match status" value="1"/>
</dbReference>
<dbReference type="eggNOG" id="COG2197">
    <property type="taxonomic scope" value="Bacteria"/>
</dbReference>
<evidence type="ECO:0000256" key="2">
    <source>
        <dbReference type="PROSITE-ProRule" id="PRU00169"/>
    </source>
</evidence>
<dbReference type="Proteomes" id="UP000002714">
    <property type="component" value="Chromosome"/>
</dbReference>
<dbReference type="InterPro" id="IPR001789">
    <property type="entry name" value="Sig_transdc_resp-reg_receiver"/>
</dbReference>
<evidence type="ECO:0000256" key="1">
    <source>
        <dbReference type="ARBA" id="ARBA00022553"/>
    </source>
</evidence>
<dbReference type="SUPFAM" id="SSF52172">
    <property type="entry name" value="CheY-like"/>
    <property type="match status" value="1"/>
</dbReference>
<reference evidence="4 5" key="1">
    <citation type="journal article" date="2008" name="Appl. Environ. Microbiol.">
        <title>Genome of the epsilonproteobacterial chemolithoautotroph Sulfurimonas denitrificans.</title>
        <authorList>
            <person name="Sievert S.M."/>
            <person name="Scott K.M."/>
            <person name="Klotz M.G."/>
            <person name="Chain P.S.G."/>
            <person name="Hauser L.J."/>
            <person name="Hemp J."/>
            <person name="Huegler M."/>
            <person name="Land M."/>
            <person name="Lapidus A."/>
            <person name="Larimer F.W."/>
            <person name="Lucas S."/>
            <person name="Malfatti S.A."/>
            <person name="Meyer F."/>
            <person name="Paulsen I.T."/>
            <person name="Ren Q."/>
            <person name="Simon J."/>
            <person name="Bailey K."/>
            <person name="Diaz E."/>
            <person name="Fitzpatrick K.A."/>
            <person name="Glover B."/>
            <person name="Gwatney N."/>
            <person name="Korajkic A."/>
            <person name="Long A."/>
            <person name="Mobberley J.M."/>
            <person name="Pantry S.N."/>
            <person name="Pazder G."/>
            <person name="Peterson S."/>
            <person name="Quintanilla J.D."/>
            <person name="Sprinkle R."/>
            <person name="Stephens J."/>
            <person name="Thomas P."/>
            <person name="Vaughn R."/>
            <person name="Weber M.J."/>
            <person name="Wooten L.L."/>
        </authorList>
    </citation>
    <scope>NUCLEOTIDE SEQUENCE [LARGE SCALE GENOMIC DNA]</scope>
    <source>
        <strain evidence="5">ATCC 33889 / DSM 1251</strain>
    </source>
</reference>
<evidence type="ECO:0000259" key="3">
    <source>
        <dbReference type="PROSITE" id="PS50110"/>
    </source>
</evidence>
<dbReference type="OrthoDB" id="5334331at2"/>
<dbReference type="KEGG" id="tdn:Suden_0969"/>
<dbReference type="HOGENOM" id="CLU_785086_0_0_7"/>
<feature type="modified residue" description="4-aspartylphosphate" evidence="2">
    <location>
        <position position="64"/>
    </location>
</feature>
<dbReference type="AlphaFoldDB" id="Q30RY4"/>
<dbReference type="PANTHER" id="PTHR43547">
    <property type="entry name" value="TWO-COMPONENT HISTIDINE KINASE"/>
    <property type="match status" value="1"/>
</dbReference>
<dbReference type="SMART" id="SM00448">
    <property type="entry name" value="REC"/>
    <property type="match status" value="1"/>
</dbReference>
<dbReference type="PANTHER" id="PTHR43547:SF2">
    <property type="entry name" value="HYBRID SIGNAL TRANSDUCTION HISTIDINE KINASE C"/>
    <property type="match status" value="1"/>
</dbReference>
<dbReference type="Pfam" id="PF00072">
    <property type="entry name" value="Response_reg"/>
    <property type="match status" value="1"/>
</dbReference>
<keyword evidence="1 2" id="KW-0597">Phosphoprotein</keyword>
<dbReference type="EMBL" id="CP000153">
    <property type="protein sequence ID" value="ABB44247.1"/>
    <property type="molecule type" value="Genomic_DNA"/>
</dbReference>
<dbReference type="Gene3D" id="3.40.50.2300">
    <property type="match status" value="1"/>
</dbReference>
<organism evidence="4 5">
    <name type="scientific">Sulfurimonas denitrificans (strain ATCC 33889 / DSM 1251)</name>
    <name type="common">Thiomicrospira denitrificans (strain ATCC 33889 / DSM 1251)</name>
    <dbReference type="NCBI Taxonomy" id="326298"/>
    <lineage>
        <taxon>Bacteria</taxon>
        <taxon>Pseudomonadati</taxon>
        <taxon>Campylobacterota</taxon>
        <taxon>Epsilonproteobacteria</taxon>
        <taxon>Campylobacterales</taxon>
        <taxon>Sulfurimonadaceae</taxon>
        <taxon>Sulfurimonas</taxon>
    </lineage>
</organism>